<name>A0A7I8K3E2_SPIIN</name>
<evidence type="ECO:0000313" key="2">
    <source>
        <dbReference type="EMBL" id="CAA7390650.1"/>
    </source>
</evidence>
<feature type="compositionally biased region" description="Acidic residues" evidence="1">
    <location>
        <begin position="368"/>
        <end position="380"/>
    </location>
</feature>
<dbReference type="OrthoDB" id="1921166at2759"/>
<feature type="region of interest" description="Disordered" evidence="1">
    <location>
        <begin position="63"/>
        <end position="132"/>
    </location>
</feature>
<dbReference type="Pfam" id="PF07800">
    <property type="entry name" value="DUF1644"/>
    <property type="match status" value="1"/>
</dbReference>
<protein>
    <submittedName>
        <fullName evidence="2">Uncharacterized protein</fullName>
    </submittedName>
</protein>
<feature type="compositionally biased region" description="Polar residues" evidence="1">
    <location>
        <begin position="392"/>
        <end position="402"/>
    </location>
</feature>
<evidence type="ECO:0000256" key="1">
    <source>
        <dbReference type="SAM" id="MobiDB-lite"/>
    </source>
</evidence>
<feature type="region of interest" description="Disordered" evidence="1">
    <location>
        <begin position="348"/>
        <end position="402"/>
    </location>
</feature>
<organism evidence="2 3">
    <name type="scientific">Spirodela intermedia</name>
    <name type="common">Intermediate duckweed</name>
    <dbReference type="NCBI Taxonomy" id="51605"/>
    <lineage>
        <taxon>Eukaryota</taxon>
        <taxon>Viridiplantae</taxon>
        <taxon>Streptophyta</taxon>
        <taxon>Embryophyta</taxon>
        <taxon>Tracheophyta</taxon>
        <taxon>Spermatophyta</taxon>
        <taxon>Magnoliopsida</taxon>
        <taxon>Liliopsida</taxon>
        <taxon>Araceae</taxon>
        <taxon>Lemnoideae</taxon>
        <taxon>Spirodela</taxon>
    </lineage>
</organism>
<dbReference type="InterPro" id="IPR012866">
    <property type="entry name" value="DUF1644"/>
</dbReference>
<proteinExistence type="predicted"/>
<dbReference type="PANTHER" id="PTHR31197">
    <property type="entry name" value="OS01G0612600 PROTEIN"/>
    <property type="match status" value="1"/>
</dbReference>
<dbReference type="AlphaFoldDB" id="A0A7I8K3E2"/>
<accession>A0A7I8K3E2</accession>
<evidence type="ECO:0000313" key="3">
    <source>
        <dbReference type="Proteomes" id="UP000663760"/>
    </source>
</evidence>
<sequence>MTEGGGSASAVADTQIWCREWDEISCPICMDHPHNAVLLLCSSHEKGCSPFICDTSHRHSNCLDRFKRPKPDPEPDPREGSPHGLRPPLPSPTSESGSDVQIVRRRNLAGTDGAHSPETGAPEAPVGANDQESSDRYLETMGLQDSDVGSGVMYQGELLKCPLCRGTVLGYRIVKEMRQYLDQKPRACSWESCPFSGNYRELRRHARRVHPSKRPADVDPRRLREWRHLEHEQEIGDVLSALRSTTPNVVVIGDYVIDGGGHRVLPNQEGGGGGGGGSGEGGARSWRTTLLLLELLGSQFGDAPPRSSSRSWRTNRRPGHRNLWGENLLGLQDEDDDEFLGSAGVPVRQRTRSGRRSPWGDDLLGLREEDDEEGFSDGEEAMAPRRRRRFARSQNDADGSER</sequence>
<gene>
    <name evidence="2" type="ORF">SI8410_02002105</name>
</gene>
<reference evidence="2" key="1">
    <citation type="submission" date="2020-02" db="EMBL/GenBank/DDBJ databases">
        <authorList>
            <person name="Scholz U."/>
            <person name="Mascher M."/>
            <person name="Fiebig A."/>
        </authorList>
    </citation>
    <scope>NUCLEOTIDE SEQUENCE</scope>
</reference>
<keyword evidence="3" id="KW-1185">Reference proteome</keyword>
<dbReference type="PANTHER" id="PTHR31197:SF2">
    <property type="entry name" value="C2H2-TYPE DOMAIN-CONTAINING PROTEIN"/>
    <property type="match status" value="1"/>
</dbReference>
<dbReference type="Proteomes" id="UP000663760">
    <property type="component" value="Chromosome 2"/>
</dbReference>
<dbReference type="EMBL" id="LR746265">
    <property type="protein sequence ID" value="CAA7390650.1"/>
    <property type="molecule type" value="Genomic_DNA"/>
</dbReference>
<feature type="compositionally biased region" description="Basic and acidic residues" evidence="1">
    <location>
        <begin position="63"/>
        <end position="81"/>
    </location>
</feature>